<dbReference type="InterPro" id="IPR001810">
    <property type="entry name" value="F-box_dom"/>
</dbReference>
<keyword evidence="3" id="KW-1185">Reference proteome</keyword>
<dbReference type="NCBIfam" id="TIGR01640">
    <property type="entry name" value="F_box_assoc_1"/>
    <property type="match status" value="1"/>
</dbReference>
<sequence length="419" mass="48308">MANKKHFSDLPETMITEVLIRLPVKSLLICNCVCKPWLSFISNPNFLKSHIQRSITASPSDPILLNMINVQQLGFLASEPREYFSYPTPAELQQQQRQRRRRQLVNQAVDDASRQDLSESPLQFWRVALPGPFQMTHFIGCCNGIICLSSYNVVYLWNPSIKKYRRLHFPNPQRSITVTVGFGYDSISNEYKILRLVYLNRNDVVPIAKVYHVNAGSSREFQGPNLTTQIYYFWPSPNNIVVNGVLYFDGGDQLVSFDLHEEVFGLVPFPNSILRKRSDIMDFEGSVAIVFESGTGVDLWTFDKAEFSWTKKFSIEYGMYDLDIEIKLSCYLGAKQFYGEKSLNGNYFVHEILYDYEKKETKYYGLREKYVSIYAASEESEMTVRAMLEDSIVPVHAAFRFTETLVSLNGFEPVEDSRN</sequence>
<evidence type="ECO:0000313" key="3">
    <source>
        <dbReference type="Proteomes" id="UP001237642"/>
    </source>
</evidence>
<evidence type="ECO:0000259" key="1">
    <source>
        <dbReference type="PROSITE" id="PS50181"/>
    </source>
</evidence>
<dbReference type="InterPro" id="IPR013187">
    <property type="entry name" value="F-box-assoc_dom_typ3"/>
</dbReference>
<accession>A0AAD8J889</accession>
<proteinExistence type="predicted"/>
<name>A0AAD8J889_9APIA</name>
<feature type="domain" description="F-box" evidence="1">
    <location>
        <begin position="4"/>
        <end position="50"/>
    </location>
</feature>
<dbReference type="InterPro" id="IPR036047">
    <property type="entry name" value="F-box-like_dom_sf"/>
</dbReference>
<dbReference type="PANTHER" id="PTHR31672">
    <property type="entry name" value="BNACNNG10540D PROTEIN"/>
    <property type="match status" value="1"/>
</dbReference>
<dbReference type="CDD" id="cd22157">
    <property type="entry name" value="F-box_AtFBW1-like"/>
    <property type="match status" value="1"/>
</dbReference>
<dbReference type="PROSITE" id="PS50181">
    <property type="entry name" value="FBOX"/>
    <property type="match status" value="1"/>
</dbReference>
<dbReference type="SMART" id="SM00256">
    <property type="entry name" value="FBOX"/>
    <property type="match status" value="1"/>
</dbReference>
<organism evidence="2 3">
    <name type="scientific">Heracleum sosnowskyi</name>
    <dbReference type="NCBI Taxonomy" id="360622"/>
    <lineage>
        <taxon>Eukaryota</taxon>
        <taxon>Viridiplantae</taxon>
        <taxon>Streptophyta</taxon>
        <taxon>Embryophyta</taxon>
        <taxon>Tracheophyta</taxon>
        <taxon>Spermatophyta</taxon>
        <taxon>Magnoliopsida</taxon>
        <taxon>eudicotyledons</taxon>
        <taxon>Gunneridae</taxon>
        <taxon>Pentapetalae</taxon>
        <taxon>asterids</taxon>
        <taxon>campanulids</taxon>
        <taxon>Apiales</taxon>
        <taxon>Apiaceae</taxon>
        <taxon>Apioideae</taxon>
        <taxon>apioid superclade</taxon>
        <taxon>Tordylieae</taxon>
        <taxon>Tordyliinae</taxon>
        <taxon>Heracleum</taxon>
    </lineage>
</organism>
<comment type="caution">
    <text evidence="2">The sequence shown here is derived from an EMBL/GenBank/DDBJ whole genome shotgun (WGS) entry which is preliminary data.</text>
</comment>
<evidence type="ECO:0000313" key="2">
    <source>
        <dbReference type="EMBL" id="KAK1398991.1"/>
    </source>
</evidence>
<dbReference type="EMBL" id="JAUIZM010000002">
    <property type="protein sequence ID" value="KAK1398991.1"/>
    <property type="molecule type" value="Genomic_DNA"/>
</dbReference>
<reference evidence="2" key="2">
    <citation type="submission" date="2023-05" db="EMBL/GenBank/DDBJ databases">
        <authorList>
            <person name="Schelkunov M.I."/>
        </authorList>
    </citation>
    <scope>NUCLEOTIDE SEQUENCE</scope>
    <source>
        <strain evidence="2">Hsosn_3</strain>
        <tissue evidence="2">Leaf</tissue>
    </source>
</reference>
<dbReference type="Proteomes" id="UP001237642">
    <property type="component" value="Unassembled WGS sequence"/>
</dbReference>
<dbReference type="Pfam" id="PF00646">
    <property type="entry name" value="F-box"/>
    <property type="match status" value="1"/>
</dbReference>
<reference evidence="2" key="1">
    <citation type="submission" date="2023-02" db="EMBL/GenBank/DDBJ databases">
        <title>Genome of toxic invasive species Heracleum sosnowskyi carries increased number of genes despite the absence of recent whole-genome duplications.</title>
        <authorList>
            <person name="Schelkunov M."/>
            <person name="Shtratnikova V."/>
            <person name="Makarenko M."/>
            <person name="Klepikova A."/>
            <person name="Omelchenko D."/>
            <person name="Novikova G."/>
            <person name="Obukhova E."/>
            <person name="Bogdanov V."/>
            <person name="Penin A."/>
            <person name="Logacheva M."/>
        </authorList>
    </citation>
    <scope>NUCLEOTIDE SEQUENCE</scope>
    <source>
        <strain evidence="2">Hsosn_3</strain>
        <tissue evidence="2">Leaf</tissue>
    </source>
</reference>
<gene>
    <name evidence="2" type="ORF">POM88_008854</name>
</gene>
<dbReference type="PANTHER" id="PTHR31672:SF13">
    <property type="entry name" value="F-BOX PROTEIN CPR30-LIKE"/>
    <property type="match status" value="1"/>
</dbReference>
<dbReference type="Gene3D" id="1.20.1280.50">
    <property type="match status" value="1"/>
</dbReference>
<dbReference type="Pfam" id="PF08268">
    <property type="entry name" value="FBA_3"/>
    <property type="match status" value="1"/>
</dbReference>
<protein>
    <recommendedName>
        <fullName evidence="1">F-box domain-containing protein</fullName>
    </recommendedName>
</protein>
<dbReference type="InterPro" id="IPR050796">
    <property type="entry name" value="SCF_F-box_component"/>
</dbReference>
<dbReference type="SUPFAM" id="SSF81383">
    <property type="entry name" value="F-box domain"/>
    <property type="match status" value="1"/>
</dbReference>
<dbReference type="AlphaFoldDB" id="A0AAD8J889"/>
<dbReference type="InterPro" id="IPR017451">
    <property type="entry name" value="F-box-assoc_interact_dom"/>
</dbReference>